<reference evidence="3" key="1">
    <citation type="submission" date="2017-01" db="EMBL/GenBank/DDBJ databases">
        <title>Comparative genomics of anhydrobiosis in the tardigrade Hypsibius dujardini.</title>
        <authorList>
            <person name="Yoshida Y."/>
            <person name="Koutsovoulos G."/>
            <person name="Laetsch D."/>
            <person name="Stevens L."/>
            <person name="Kumar S."/>
            <person name="Horikawa D."/>
            <person name="Ishino K."/>
            <person name="Komine S."/>
            <person name="Tomita M."/>
            <person name="Blaxter M."/>
            <person name="Arakawa K."/>
        </authorList>
    </citation>
    <scope>NUCLEOTIDE SEQUENCE [LARGE SCALE GENOMIC DNA]</scope>
    <source>
        <strain evidence="3">Z151</strain>
    </source>
</reference>
<feature type="compositionally biased region" description="Polar residues" evidence="1">
    <location>
        <begin position="51"/>
        <end position="63"/>
    </location>
</feature>
<comment type="caution">
    <text evidence="2">The sequence shown here is derived from an EMBL/GenBank/DDBJ whole genome shotgun (WGS) entry which is preliminary data.</text>
</comment>
<keyword evidence="3" id="KW-1185">Reference proteome</keyword>
<feature type="compositionally biased region" description="Basic and acidic residues" evidence="1">
    <location>
        <begin position="14"/>
        <end position="34"/>
    </location>
</feature>
<dbReference type="EMBL" id="MTYJ01000013">
    <property type="protein sequence ID" value="OQV23155.1"/>
    <property type="molecule type" value="Genomic_DNA"/>
</dbReference>
<name>A0A1W0X6L6_HYPEX</name>
<evidence type="ECO:0000313" key="2">
    <source>
        <dbReference type="EMBL" id="OQV23155.1"/>
    </source>
</evidence>
<proteinExistence type="predicted"/>
<sequence>MAAAAAAIPTLQSHSDERRARREQQHAEKRRAEDLYSGLENHGKPYPVLNATRSTGETFNQKRPSGAGCPDTNKVLRRLSRPDVTA</sequence>
<organism evidence="2 3">
    <name type="scientific">Hypsibius exemplaris</name>
    <name type="common">Freshwater tardigrade</name>
    <dbReference type="NCBI Taxonomy" id="2072580"/>
    <lineage>
        <taxon>Eukaryota</taxon>
        <taxon>Metazoa</taxon>
        <taxon>Ecdysozoa</taxon>
        <taxon>Tardigrada</taxon>
        <taxon>Eutardigrada</taxon>
        <taxon>Parachela</taxon>
        <taxon>Hypsibioidea</taxon>
        <taxon>Hypsibiidae</taxon>
        <taxon>Hypsibius</taxon>
    </lineage>
</organism>
<accession>A0A1W0X6L6</accession>
<evidence type="ECO:0000256" key="1">
    <source>
        <dbReference type="SAM" id="MobiDB-lite"/>
    </source>
</evidence>
<feature type="region of interest" description="Disordered" evidence="1">
    <location>
        <begin position="1"/>
        <end position="86"/>
    </location>
</feature>
<dbReference type="AlphaFoldDB" id="A0A1W0X6L6"/>
<evidence type="ECO:0000313" key="3">
    <source>
        <dbReference type="Proteomes" id="UP000192578"/>
    </source>
</evidence>
<protein>
    <submittedName>
        <fullName evidence="2">Uncharacterized protein</fullName>
    </submittedName>
</protein>
<gene>
    <name evidence="2" type="ORF">BV898_02889</name>
</gene>
<dbReference type="Proteomes" id="UP000192578">
    <property type="component" value="Unassembled WGS sequence"/>
</dbReference>